<protein>
    <submittedName>
        <fullName evidence="1">Uncharacterized protein</fullName>
    </submittedName>
</protein>
<evidence type="ECO:0000313" key="2">
    <source>
        <dbReference type="Proteomes" id="UP000092583"/>
    </source>
</evidence>
<reference evidence="2" key="2">
    <citation type="submission" date="2013-12" db="EMBL/GenBank/DDBJ databases">
        <title>Evolution of pathogenesis and genome organization in the Tremellales.</title>
        <authorList>
            <person name="Cuomo C."/>
            <person name="Litvintseva A."/>
            <person name="Heitman J."/>
            <person name="Chen Y."/>
            <person name="Sun S."/>
            <person name="Springer D."/>
            <person name="Dromer F."/>
            <person name="Young S."/>
            <person name="Zeng Q."/>
            <person name="Chapman S."/>
            <person name="Gujja S."/>
            <person name="Saif S."/>
            <person name="Birren B."/>
        </authorList>
    </citation>
    <scope>NUCLEOTIDE SEQUENCE [LARGE SCALE GENOMIC DNA]</scope>
    <source>
        <strain evidence="2">CBS 10435</strain>
    </source>
</reference>
<dbReference type="OrthoDB" id="2576082at2759"/>
<proteinExistence type="predicted"/>
<accession>A0A1B9IPK3</accession>
<organism evidence="1 2">
    <name type="scientific">Kwoniella mangroviensis CBS 10435</name>
    <dbReference type="NCBI Taxonomy" id="1331196"/>
    <lineage>
        <taxon>Eukaryota</taxon>
        <taxon>Fungi</taxon>
        <taxon>Dikarya</taxon>
        <taxon>Basidiomycota</taxon>
        <taxon>Agaricomycotina</taxon>
        <taxon>Tremellomycetes</taxon>
        <taxon>Tremellales</taxon>
        <taxon>Cryptococcaceae</taxon>
        <taxon>Kwoniella</taxon>
    </lineage>
</organism>
<dbReference type="Gene3D" id="2.60.120.260">
    <property type="entry name" value="Galactose-binding domain-like"/>
    <property type="match status" value="1"/>
</dbReference>
<keyword evidence="2" id="KW-1185">Reference proteome</keyword>
<evidence type="ECO:0000313" key="1">
    <source>
        <dbReference type="EMBL" id="OCF57489.1"/>
    </source>
</evidence>
<dbReference type="STRING" id="1331196.A0A1B9IPK3"/>
<gene>
    <name evidence="1" type="ORF">L486_04947</name>
</gene>
<reference evidence="1 2" key="1">
    <citation type="submission" date="2013-07" db="EMBL/GenBank/DDBJ databases">
        <title>The Genome Sequence of Kwoniella mangroviensis CBS10435.</title>
        <authorList>
            <consortium name="The Broad Institute Genome Sequencing Platform"/>
            <person name="Cuomo C."/>
            <person name="Litvintseva A."/>
            <person name="Chen Y."/>
            <person name="Heitman J."/>
            <person name="Sun S."/>
            <person name="Springer D."/>
            <person name="Dromer F."/>
            <person name="Young S.K."/>
            <person name="Zeng Q."/>
            <person name="Gargeya S."/>
            <person name="Fitzgerald M."/>
            <person name="Abouelleil A."/>
            <person name="Alvarado L."/>
            <person name="Berlin A.M."/>
            <person name="Chapman S.B."/>
            <person name="Dewar J."/>
            <person name="Goldberg J."/>
            <person name="Griggs A."/>
            <person name="Gujja S."/>
            <person name="Hansen M."/>
            <person name="Howarth C."/>
            <person name="Imamovic A."/>
            <person name="Larimer J."/>
            <person name="McCowan C."/>
            <person name="Murphy C."/>
            <person name="Pearson M."/>
            <person name="Priest M."/>
            <person name="Roberts A."/>
            <person name="Saif S."/>
            <person name="Shea T."/>
            <person name="Sykes S."/>
            <person name="Wortman J."/>
            <person name="Nusbaum C."/>
            <person name="Birren B."/>
        </authorList>
    </citation>
    <scope>NUCLEOTIDE SEQUENCE [LARGE SCALE GENOMIC DNA]</scope>
    <source>
        <strain evidence="1 2">CBS 10435</strain>
    </source>
</reference>
<dbReference type="EMBL" id="KI669463">
    <property type="protein sequence ID" value="OCF57489.1"/>
    <property type="molecule type" value="Genomic_DNA"/>
</dbReference>
<name>A0A1B9IPK3_9TREE</name>
<dbReference type="Proteomes" id="UP000092583">
    <property type="component" value="Unassembled WGS sequence"/>
</dbReference>
<sequence>MATTQSYDDSSPYISYVGDWNLQQDSDPFLGRYKNSTFHSTTNDGDTAVIVFVGTDIQVYGAKRPNHGFLSGLIDGGEKQYTNGTARDPELYQQVLFEAHGLENKTHTVIMTNEPFYDTGVGGIWLDIDFFSVNGTPIASESNSNSGQTTASSGNSVAYTGTATFQTVPPSGVGPYSVAGSPTALQLAVSVAPSLLDNQRPMTDKIANSSSTSLSTDLHLSLLLGMLFAHAILGRFGRN</sequence>
<dbReference type="AlphaFoldDB" id="A0A1B9IPK3"/>